<comment type="similarity">
    <text evidence="6">Belongs to the NAD kinase family.</text>
</comment>
<accession>A0A2A4X9I7</accession>
<keyword evidence="4 6" id="KW-0520">NAD</keyword>
<comment type="caution">
    <text evidence="6">Lacks conserved residue(s) required for the propagation of feature annotation.</text>
</comment>
<comment type="catalytic activity">
    <reaction evidence="5 6">
        <text>NAD(+) + ATP = ADP + NADP(+) + H(+)</text>
        <dbReference type="Rhea" id="RHEA:18629"/>
        <dbReference type="ChEBI" id="CHEBI:15378"/>
        <dbReference type="ChEBI" id="CHEBI:30616"/>
        <dbReference type="ChEBI" id="CHEBI:57540"/>
        <dbReference type="ChEBI" id="CHEBI:58349"/>
        <dbReference type="ChEBI" id="CHEBI:456216"/>
        <dbReference type="EC" id="2.7.1.23"/>
    </reaction>
</comment>
<gene>
    <name evidence="6" type="primary">nadK</name>
    <name evidence="7" type="ORF">COB21_00105</name>
</gene>
<comment type="cofactor">
    <cofactor evidence="6">
        <name>a divalent metal cation</name>
        <dbReference type="ChEBI" id="CHEBI:60240"/>
    </cofactor>
</comment>
<feature type="binding site" evidence="6">
    <location>
        <position position="69"/>
    </location>
    <ligand>
        <name>NAD(+)</name>
        <dbReference type="ChEBI" id="CHEBI:57540"/>
    </ligand>
</feature>
<evidence type="ECO:0000313" key="8">
    <source>
        <dbReference type="Proteomes" id="UP000218775"/>
    </source>
</evidence>
<dbReference type="GO" id="GO:0051287">
    <property type="term" value="F:NAD binding"/>
    <property type="evidence" value="ECO:0007669"/>
    <property type="project" value="UniProtKB-ARBA"/>
</dbReference>
<evidence type="ECO:0000256" key="1">
    <source>
        <dbReference type="ARBA" id="ARBA00022679"/>
    </source>
</evidence>
<dbReference type="SUPFAM" id="SSF111331">
    <property type="entry name" value="NAD kinase/diacylglycerol kinase-like"/>
    <property type="match status" value="1"/>
</dbReference>
<dbReference type="GO" id="GO:0019674">
    <property type="term" value="P:NAD+ metabolic process"/>
    <property type="evidence" value="ECO:0007669"/>
    <property type="project" value="InterPro"/>
</dbReference>
<dbReference type="InterPro" id="IPR002504">
    <property type="entry name" value="NADK"/>
</dbReference>
<keyword evidence="3 6" id="KW-0521">NADP</keyword>
<dbReference type="GO" id="GO:0005524">
    <property type="term" value="F:ATP binding"/>
    <property type="evidence" value="ECO:0007669"/>
    <property type="project" value="UniProtKB-KW"/>
</dbReference>
<dbReference type="GO" id="GO:0006741">
    <property type="term" value="P:NADP+ biosynthetic process"/>
    <property type="evidence" value="ECO:0007669"/>
    <property type="project" value="UniProtKB-UniRule"/>
</dbReference>
<dbReference type="EC" id="2.7.1.23" evidence="6"/>
<organism evidence="7 8">
    <name type="scientific">Aerophobetes bacterium</name>
    <dbReference type="NCBI Taxonomy" id="2030807"/>
    <lineage>
        <taxon>Bacteria</taxon>
        <taxon>Candidatus Aerophobota</taxon>
    </lineage>
</organism>
<evidence type="ECO:0000256" key="6">
    <source>
        <dbReference type="HAMAP-Rule" id="MF_00361"/>
    </source>
</evidence>
<dbReference type="EMBL" id="NVUK01000001">
    <property type="protein sequence ID" value="PCI78735.1"/>
    <property type="molecule type" value="Genomic_DNA"/>
</dbReference>
<keyword evidence="1 6" id="KW-0808">Transferase</keyword>
<keyword evidence="6" id="KW-0067">ATP-binding</keyword>
<evidence type="ECO:0000256" key="2">
    <source>
        <dbReference type="ARBA" id="ARBA00022777"/>
    </source>
</evidence>
<sequence>MFIAICSKISEEKHLTLTRSVINFFKEQSIDVAVEESIAKHFDVPAFSKDNLSKITTLITLGGDGSILRAAHRYHNINAPILGINLGSLGFMADVPAENIHLYLSDLLKGDYSVQKRLVLKGELSGKMPFSSFNDIVLHRANNSSLITLGVYIKGNLLSLFQSDGLIFSTPNGSTAYSLAAGGPIISPTVEGYLLTPICAHTISNRPIVLHPSEEVTIQVMKKTSSPIEVINDGYEKYALNEGDTLTIKRAEETFDLIKLNRIDYFSTLRTKLGWSGTLT</sequence>
<evidence type="ECO:0000256" key="3">
    <source>
        <dbReference type="ARBA" id="ARBA00022857"/>
    </source>
</evidence>
<protein>
    <recommendedName>
        <fullName evidence="6">NAD kinase</fullName>
        <ecNumber evidence="6">2.7.1.23</ecNumber>
    </recommendedName>
    <alternativeName>
        <fullName evidence="6">ATP-dependent NAD kinase</fullName>
    </alternativeName>
</protein>
<comment type="caution">
    <text evidence="7">The sequence shown here is derived from an EMBL/GenBank/DDBJ whole genome shotgun (WGS) entry which is preliminary data.</text>
</comment>
<dbReference type="Pfam" id="PF20143">
    <property type="entry name" value="NAD_kinase_C"/>
    <property type="match status" value="1"/>
</dbReference>
<dbReference type="GO" id="GO:0046872">
    <property type="term" value="F:metal ion binding"/>
    <property type="evidence" value="ECO:0007669"/>
    <property type="project" value="UniProtKB-UniRule"/>
</dbReference>
<dbReference type="Gene3D" id="3.40.50.10330">
    <property type="entry name" value="Probable inorganic polyphosphate/atp-NAD kinase, domain 1"/>
    <property type="match status" value="1"/>
</dbReference>
<comment type="function">
    <text evidence="6">Involved in the regulation of the intracellular balance of NAD and NADP, and is a key enzyme in the biosynthesis of NADP. Catalyzes specifically the phosphorylation on 2'-hydroxyl of the adenosine moiety of NAD to yield NADP.</text>
</comment>
<keyword evidence="2 6" id="KW-0418">Kinase</keyword>
<dbReference type="AlphaFoldDB" id="A0A2A4X9I7"/>
<dbReference type="PANTHER" id="PTHR20275:SF0">
    <property type="entry name" value="NAD KINASE"/>
    <property type="match status" value="1"/>
</dbReference>
<feature type="active site" description="Proton acceptor" evidence="6">
    <location>
        <position position="64"/>
    </location>
</feature>
<dbReference type="Gene3D" id="2.60.200.30">
    <property type="entry name" value="Probable inorganic polyphosphate/atp-NAD kinase, domain 2"/>
    <property type="match status" value="1"/>
</dbReference>
<proteinExistence type="inferred from homology"/>
<keyword evidence="6" id="KW-0547">Nucleotide-binding</keyword>
<name>A0A2A4X9I7_UNCAE</name>
<dbReference type="GO" id="GO:0005737">
    <property type="term" value="C:cytoplasm"/>
    <property type="evidence" value="ECO:0007669"/>
    <property type="project" value="UniProtKB-SubCell"/>
</dbReference>
<evidence type="ECO:0000256" key="4">
    <source>
        <dbReference type="ARBA" id="ARBA00023027"/>
    </source>
</evidence>
<comment type="subcellular location">
    <subcellularLocation>
        <location evidence="6">Cytoplasm</location>
    </subcellularLocation>
</comment>
<dbReference type="GO" id="GO:0003951">
    <property type="term" value="F:NAD+ kinase activity"/>
    <property type="evidence" value="ECO:0007669"/>
    <property type="project" value="UniProtKB-UniRule"/>
</dbReference>
<reference evidence="8" key="1">
    <citation type="submission" date="2017-08" db="EMBL/GenBank/DDBJ databases">
        <title>A dynamic microbial community with high functional redundancy inhabits the cold, oxic subseafloor aquifer.</title>
        <authorList>
            <person name="Tully B.J."/>
            <person name="Wheat C.G."/>
            <person name="Glazer B.T."/>
            <person name="Huber J.A."/>
        </authorList>
    </citation>
    <scope>NUCLEOTIDE SEQUENCE [LARGE SCALE GENOMIC DNA]</scope>
</reference>
<evidence type="ECO:0000313" key="7">
    <source>
        <dbReference type="EMBL" id="PCI78735.1"/>
    </source>
</evidence>
<feature type="binding site" evidence="6">
    <location>
        <begin position="64"/>
        <end position="65"/>
    </location>
    <ligand>
        <name>NAD(+)</name>
        <dbReference type="ChEBI" id="CHEBI:57540"/>
    </ligand>
</feature>
<keyword evidence="6" id="KW-0963">Cytoplasm</keyword>
<dbReference type="Pfam" id="PF01513">
    <property type="entry name" value="NAD_kinase"/>
    <property type="match status" value="1"/>
</dbReference>
<dbReference type="Proteomes" id="UP000218775">
    <property type="component" value="Unassembled WGS sequence"/>
</dbReference>
<dbReference type="PANTHER" id="PTHR20275">
    <property type="entry name" value="NAD KINASE"/>
    <property type="match status" value="1"/>
</dbReference>
<dbReference type="HAMAP" id="MF_00361">
    <property type="entry name" value="NAD_kinase"/>
    <property type="match status" value="1"/>
</dbReference>
<feature type="binding site" evidence="6">
    <location>
        <position position="164"/>
    </location>
    <ligand>
        <name>NAD(+)</name>
        <dbReference type="ChEBI" id="CHEBI:57540"/>
    </ligand>
</feature>
<evidence type="ECO:0000256" key="5">
    <source>
        <dbReference type="ARBA" id="ARBA00047925"/>
    </source>
</evidence>
<dbReference type="InterPro" id="IPR016064">
    <property type="entry name" value="NAD/diacylglycerol_kinase_sf"/>
</dbReference>
<dbReference type="InterPro" id="IPR017437">
    <property type="entry name" value="ATP-NAD_kinase_PpnK-typ_C"/>
</dbReference>
<dbReference type="InterPro" id="IPR017438">
    <property type="entry name" value="ATP-NAD_kinase_N"/>
</dbReference>
<feature type="binding site" evidence="6">
    <location>
        <begin position="134"/>
        <end position="135"/>
    </location>
    <ligand>
        <name>NAD(+)</name>
        <dbReference type="ChEBI" id="CHEBI:57540"/>
    </ligand>
</feature>